<evidence type="ECO:0000313" key="8">
    <source>
        <dbReference type="EMBL" id="CAB4200346.1"/>
    </source>
</evidence>
<evidence type="ECO:0000313" key="1">
    <source>
        <dbReference type="EMBL" id="CAB4145213.1"/>
    </source>
</evidence>
<name>A0A6J5NSQ1_9CAUD</name>
<evidence type="ECO:0000313" key="7">
    <source>
        <dbReference type="EMBL" id="CAB4191592.1"/>
    </source>
</evidence>
<sequence>MNETYDASSDFSYASASIACVLYTLGYEPSEFGSVSFDEVIERIRSVYAYKPSHQINARVENYAVYEYLKSLNILLTRVFRRSYFDLQISSYELSNV</sequence>
<dbReference type="EMBL" id="LR796698">
    <property type="protein sequence ID" value="CAB4160128.1"/>
    <property type="molecule type" value="Genomic_DNA"/>
</dbReference>
<evidence type="ECO:0000313" key="6">
    <source>
        <dbReference type="EMBL" id="CAB4178390.1"/>
    </source>
</evidence>
<dbReference type="EMBL" id="LR796762">
    <property type="protein sequence ID" value="CAB4164415.1"/>
    <property type="molecule type" value="Genomic_DNA"/>
</dbReference>
<evidence type="ECO:0000313" key="4">
    <source>
        <dbReference type="EMBL" id="CAB4164415.1"/>
    </source>
</evidence>
<gene>
    <name evidence="6" type="ORF">UFOVP1002_141</name>
    <name evidence="7" type="ORF">UFOVP1217_54</name>
    <name evidence="8" type="ORF">UFOVP1343_38</name>
    <name evidence="9" type="ORF">UFOVP1438_87</name>
    <name evidence="12" type="ORF">UFOVP1541_98</name>
    <name evidence="10" type="ORF">UFOVP1592_83</name>
    <name evidence="1" type="ORF">UFOVP465_132</name>
    <name evidence="2" type="ORF">UFOVP666_178</name>
    <name evidence="3" type="ORF">UFOVP727_67</name>
    <name evidence="11" type="ORF">UFOVP741_70</name>
    <name evidence="4" type="ORF">UFOVP819_18</name>
    <name evidence="5" type="ORF">UFOVP926_69</name>
</gene>
<dbReference type="EMBL" id="LR798395">
    <property type="protein sequence ID" value="CAB5228978.1"/>
    <property type="molecule type" value="Genomic_DNA"/>
</dbReference>
<dbReference type="EMBL" id="LR796878">
    <property type="protein sequence ID" value="CAB4172226.1"/>
    <property type="molecule type" value="Genomic_DNA"/>
</dbReference>
<evidence type="ECO:0000313" key="10">
    <source>
        <dbReference type="EMBL" id="CAB4217768.1"/>
    </source>
</evidence>
<dbReference type="EMBL" id="LR797395">
    <property type="protein sequence ID" value="CAB4213133.1"/>
    <property type="molecule type" value="Genomic_DNA"/>
</dbReference>
<dbReference type="EMBL" id="LR796644">
    <property type="protein sequence ID" value="CAB4156826.1"/>
    <property type="molecule type" value="Genomic_DNA"/>
</dbReference>
<evidence type="ECO:0000313" key="5">
    <source>
        <dbReference type="EMBL" id="CAB4172226.1"/>
    </source>
</evidence>
<dbReference type="EMBL" id="LR798341">
    <property type="protein sequence ID" value="CAB5225133.1"/>
    <property type="molecule type" value="Genomic_DNA"/>
</dbReference>
<evidence type="ECO:0000313" key="11">
    <source>
        <dbReference type="EMBL" id="CAB5225133.1"/>
    </source>
</evidence>
<reference evidence="3" key="1">
    <citation type="submission" date="2020-04" db="EMBL/GenBank/DDBJ databases">
        <authorList>
            <person name="Chiriac C."/>
            <person name="Salcher M."/>
            <person name="Ghai R."/>
            <person name="Kavagutti S V."/>
        </authorList>
    </citation>
    <scope>NUCLEOTIDE SEQUENCE</scope>
</reference>
<dbReference type="EMBL" id="LR797305">
    <property type="protein sequence ID" value="CAB4200346.1"/>
    <property type="molecule type" value="Genomic_DNA"/>
</dbReference>
<accession>A0A6J5NSQ1</accession>
<dbReference type="EMBL" id="LR796443">
    <property type="protein sequence ID" value="CAB4145213.1"/>
    <property type="molecule type" value="Genomic_DNA"/>
</dbReference>
<evidence type="ECO:0000313" key="12">
    <source>
        <dbReference type="EMBL" id="CAB5228978.1"/>
    </source>
</evidence>
<dbReference type="EMBL" id="LR796961">
    <property type="protein sequence ID" value="CAB4178390.1"/>
    <property type="molecule type" value="Genomic_DNA"/>
</dbReference>
<evidence type="ECO:0000313" key="2">
    <source>
        <dbReference type="EMBL" id="CAB4156826.1"/>
    </source>
</evidence>
<evidence type="ECO:0000313" key="3">
    <source>
        <dbReference type="EMBL" id="CAB4160128.1"/>
    </source>
</evidence>
<dbReference type="EMBL" id="LR797177">
    <property type="protein sequence ID" value="CAB4191592.1"/>
    <property type="molecule type" value="Genomic_DNA"/>
</dbReference>
<dbReference type="EMBL" id="LR797452">
    <property type="protein sequence ID" value="CAB4217768.1"/>
    <property type="molecule type" value="Genomic_DNA"/>
</dbReference>
<evidence type="ECO:0000313" key="9">
    <source>
        <dbReference type="EMBL" id="CAB4213133.1"/>
    </source>
</evidence>
<protein>
    <submittedName>
        <fullName evidence="3">Uncharacterized protein</fullName>
    </submittedName>
</protein>
<organism evidence="3">
    <name type="scientific">uncultured Caudovirales phage</name>
    <dbReference type="NCBI Taxonomy" id="2100421"/>
    <lineage>
        <taxon>Viruses</taxon>
        <taxon>Duplodnaviria</taxon>
        <taxon>Heunggongvirae</taxon>
        <taxon>Uroviricota</taxon>
        <taxon>Caudoviricetes</taxon>
        <taxon>Peduoviridae</taxon>
        <taxon>Maltschvirus</taxon>
        <taxon>Maltschvirus maltsch</taxon>
    </lineage>
</organism>
<proteinExistence type="predicted"/>